<protein>
    <submittedName>
        <fullName evidence="1">Uncharacterized protein</fullName>
    </submittedName>
</protein>
<dbReference type="AlphaFoldDB" id="A0A1I5MDM1"/>
<evidence type="ECO:0000313" key="1">
    <source>
        <dbReference type="EMBL" id="SFP07417.1"/>
    </source>
</evidence>
<sequence length="102" mass="11509">MLFSVYGKAFSVEQAHSSGDKKYKLEQSNEHINQFGGSSLRTFSEIQHAPAGVDLCYPNDPLFFTTFLSKSYSCQLRFRKVSVSSFPLNEILFENFIATNAP</sequence>
<proteinExistence type="predicted"/>
<gene>
    <name evidence="1" type="ORF">SAMN04515674_101247</name>
</gene>
<accession>A0A1I5MDM1</accession>
<dbReference type="Proteomes" id="UP000199306">
    <property type="component" value="Unassembled WGS sequence"/>
</dbReference>
<name>A0A1I5MDM1_9BACT</name>
<organism evidence="1 2">
    <name type="scientific">Pseudarcicella hirudinis</name>
    <dbReference type="NCBI Taxonomy" id="1079859"/>
    <lineage>
        <taxon>Bacteria</taxon>
        <taxon>Pseudomonadati</taxon>
        <taxon>Bacteroidota</taxon>
        <taxon>Cytophagia</taxon>
        <taxon>Cytophagales</taxon>
        <taxon>Flectobacillaceae</taxon>
        <taxon>Pseudarcicella</taxon>
    </lineage>
</organism>
<dbReference type="EMBL" id="FOXH01000001">
    <property type="protein sequence ID" value="SFP07417.1"/>
    <property type="molecule type" value="Genomic_DNA"/>
</dbReference>
<keyword evidence="2" id="KW-1185">Reference proteome</keyword>
<evidence type="ECO:0000313" key="2">
    <source>
        <dbReference type="Proteomes" id="UP000199306"/>
    </source>
</evidence>
<reference evidence="1 2" key="1">
    <citation type="submission" date="2016-10" db="EMBL/GenBank/DDBJ databases">
        <authorList>
            <person name="de Groot N.N."/>
        </authorList>
    </citation>
    <scope>NUCLEOTIDE SEQUENCE [LARGE SCALE GENOMIC DNA]</scope>
    <source>
        <strain evidence="2">E92,LMG 26720,CCM 7988</strain>
    </source>
</reference>